<reference evidence="2" key="1">
    <citation type="journal article" date="2022" name="bioRxiv">
        <title>Sequencing and chromosome-scale assembly of the giantPleurodeles waltlgenome.</title>
        <authorList>
            <person name="Brown T."/>
            <person name="Elewa A."/>
            <person name="Iarovenko S."/>
            <person name="Subramanian E."/>
            <person name="Araus A.J."/>
            <person name="Petzold A."/>
            <person name="Susuki M."/>
            <person name="Suzuki K.-i.T."/>
            <person name="Hayashi T."/>
            <person name="Toyoda A."/>
            <person name="Oliveira C."/>
            <person name="Osipova E."/>
            <person name="Leigh N.D."/>
            <person name="Simon A."/>
            <person name="Yun M.H."/>
        </authorList>
    </citation>
    <scope>NUCLEOTIDE SEQUENCE</scope>
    <source>
        <strain evidence="2">20211129_DDA</strain>
        <tissue evidence="2">Liver</tissue>
    </source>
</reference>
<dbReference type="EMBL" id="JANPWB010000014">
    <property type="protein sequence ID" value="KAJ1100592.1"/>
    <property type="molecule type" value="Genomic_DNA"/>
</dbReference>
<sequence>MPRCDPWRPGRRLQVVSPGSRRTRAGRWGGCLGRTGCGRDPQIGPNVCLKQNPLDLAESPSCADLSGSRRGVRSLQGSPGSLAEDDALGGPGNDEAL</sequence>
<protein>
    <submittedName>
        <fullName evidence="2">Uncharacterized protein</fullName>
    </submittedName>
</protein>
<evidence type="ECO:0000313" key="3">
    <source>
        <dbReference type="Proteomes" id="UP001066276"/>
    </source>
</evidence>
<organism evidence="2 3">
    <name type="scientific">Pleurodeles waltl</name>
    <name type="common">Iberian ribbed newt</name>
    <dbReference type="NCBI Taxonomy" id="8319"/>
    <lineage>
        <taxon>Eukaryota</taxon>
        <taxon>Metazoa</taxon>
        <taxon>Chordata</taxon>
        <taxon>Craniata</taxon>
        <taxon>Vertebrata</taxon>
        <taxon>Euteleostomi</taxon>
        <taxon>Amphibia</taxon>
        <taxon>Batrachia</taxon>
        <taxon>Caudata</taxon>
        <taxon>Salamandroidea</taxon>
        <taxon>Salamandridae</taxon>
        <taxon>Pleurodelinae</taxon>
        <taxon>Pleurodeles</taxon>
    </lineage>
</organism>
<dbReference type="AlphaFoldDB" id="A0AAV7MDM7"/>
<comment type="caution">
    <text evidence="2">The sequence shown here is derived from an EMBL/GenBank/DDBJ whole genome shotgun (WGS) entry which is preliminary data.</text>
</comment>
<evidence type="ECO:0000313" key="2">
    <source>
        <dbReference type="EMBL" id="KAJ1100592.1"/>
    </source>
</evidence>
<feature type="region of interest" description="Disordered" evidence="1">
    <location>
        <begin position="59"/>
        <end position="97"/>
    </location>
</feature>
<feature type="compositionally biased region" description="Gly residues" evidence="1">
    <location>
        <begin position="27"/>
        <end position="36"/>
    </location>
</feature>
<dbReference type="Proteomes" id="UP001066276">
    <property type="component" value="Chromosome 10"/>
</dbReference>
<evidence type="ECO:0000256" key="1">
    <source>
        <dbReference type="SAM" id="MobiDB-lite"/>
    </source>
</evidence>
<accession>A0AAV7MDM7</accession>
<gene>
    <name evidence="2" type="ORF">NDU88_005673</name>
</gene>
<keyword evidence="3" id="KW-1185">Reference proteome</keyword>
<proteinExistence type="predicted"/>
<name>A0AAV7MDM7_PLEWA</name>
<feature type="region of interest" description="Disordered" evidence="1">
    <location>
        <begin position="1"/>
        <end position="44"/>
    </location>
</feature>